<comment type="subcellular location">
    <subcellularLocation>
        <location evidence="1">Nucleus</location>
    </subcellularLocation>
</comment>
<dbReference type="AlphaFoldDB" id="A0AAF0X4Y1"/>
<evidence type="ECO:0000256" key="3">
    <source>
        <dbReference type="ARBA" id="ARBA00022771"/>
    </source>
</evidence>
<dbReference type="SUPFAM" id="SSF53098">
    <property type="entry name" value="Ribonuclease H-like"/>
    <property type="match status" value="1"/>
</dbReference>
<dbReference type="InterPro" id="IPR012337">
    <property type="entry name" value="RNaseH-like_sf"/>
</dbReference>
<evidence type="ECO:0000313" key="7">
    <source>
        <dbReference type="EMBL" id="WOH00527.1"/>
    </source>
</evidence>
<keyword evidence="2" id="KW-0479">Metal-binding</keyword>
<feature type="domain" description="HAT C-terminal dimerisation" evidence="6">
    <location>
        <begin position="373"/>
        <end position="419"/>
    </location>
</feature>
<evidence type="ECO:0000259" key="6">
    <source>
        <dbReference type="Pfam" id="PF05699"/>
    </source>
</evidence>
<keyword evidence="3" id="KW-0863">Zinc-finger</keyword>
<sequence length="437" mass="49930">MKLGSSGCTTTLNRHVDKCKRTHGQTSQATLQFQPSDSVSSEVTLGNFKYDHAEMRKVISHYILVNELPFRHVETFMFDKVMRTATPFWQKISRHVVKKDCVSTYEIEKNKLREMLKSVRKINITTDMWTSSHQKIGYMVVTGHWIDSDWKLNMRVLNFCNVPPPHSGFVISEALLKCFNEWGIIDKIGTLTVDNAAANDVALRCLKQTFSARRSLSIDGKMFHARCCAHILNLCVQDGLDPTQEIVDQVRDGVKYIAASESRRIKFAEISMSLGLKCKKLILDVSTRWNSTYNMLSCAIEFKNVFLIYSTADQGFRDYVPSADDWDRRYESSEMSSCDANSMYEQRETPKGLNDYESFIRESGGIIEPTKSELEEYLSEQIVAPSSKFDVIAWWKGNSAKYPILSKMASDVLSIPISSFCGGIFEFLLFEFGEKFF</sequence>
<gene>
    <name evidence="7" type="ORF">DCAR_0519893</name>
</gene>
<name>A0AAF0X4Y1_DAUCS</name>
<reference evidence="7" key="1">
    <citation type="journal article" date="2016" name="Nat. Genet.">
        <title>A high-quality carrot genome assembly provides new insights into carotenoid accumulation and asterid genome evolution.</title>
        <authorList>
            <person name="Iorizzo M."/>
            <person name="Ellison S."/>
            <person name="Senalik D."/>
            <person name="Zeng P."/>
            <person name="Satapoomin P."/>
            <person name="Huang J."/>
            <person name="Bowman M."/>
            <person name="Iovene M."/>
            <person name="Sanseverino W."/>
            <person name="Cavagnaro P."/>
            <person name="Yildiz M."/>
            <person name="Macko-Podgorni A."/>
            <person name="Moranska E."/>
            <person name="Grzebelus E."/>
            <person name="Grzebelus D."/>
            <person name="Ashrafi H."/>
            <person name="Zheng Z."/>
            <person name="Cheng S."/>
            <person name="Spooner D."/>
            <person name="Van Deynze A."/>
            <person name="Simon P."/>
        </authorList>
    </citation>
    <scope>NUCLEOTIDE SEQUENCE</scope>
    <source>
        <tissue evidence="7">Leaf</tissue>
    </source>
</reference>
<dbReference type="Proteomes" id="UP000077755">
    <property type="component" value="Chromosome 5"/>
</dbReference>
<dbReference type="InterPro" id="IPR052035">
    <property type="entry name" value="ZnF_BED_domain_contain"/>
</dbReference>
<dbReference type="EMBL" id="CP093347">
    <property type="protein sequence ID" value="WOH00527.1"/>
    <property type="molecule type" value="Genomic_DNA"/>
</dbReference>
<dbReference type="GO" id="GO:0008270">
    <property type="term" value="F:zinc ion binding"/>
    <property type="evidence" value="ECO:0007669"/>
    <property type="project" value="UniProtKB-KW"/>
</dbReference>
<evidence type="ECO:0000256" key="1">
    <source>
        <dbReference type="ARBA" id="ARBA00004123"/>
    </source>
</evidence>
<protein>
    <recommendedName>
        <fullName evidence="6">HAT C-terminal dimerisation domain-containing protein</fullName>
    </recommendedName>
</protein>
<evidence type="ECO:0000313" key="8">
    <source>
        <dbReference type="Proteomes" id="UP000077755"/>
    </source>
</evidence>
<reference evidence="7" key="2">
    <citation type="submission" date="2022-03" db="EMBL/GenBank/DDBJ databases">
        <title>Draft title - Genomic analysis of global carrot germplasm unveils the trajectory of domestication and the origin of high carotenoid orange carrot.</title>
        <authorList>
            <person name="Iorizzo M."/>
            <person name="Ellison S."/>
            <person name="Senalik D."/>
            <person name="Macko-Podgorni A."/>
            <person name="Grzebelus D."/>
            <person name="Bostan H."/>
            <person name="Rolling W."/>
            <person name="Curaba J."/>
            <person name="Simon P."/>
        </authorList>
    </citation>
    <scope>NUCLEOTIDE SEQUENCE</scope>
    <source>
        <tissue evidence="7">Leaf</tissue>
    </source>
</reference>
<dbReference type="GO" id="GO:0046983">
    <property type="term" value="F:protein dimerization activity"/>
    <property type="evidence" value="ECO:0007669"/>
    <property type="project" value="InterPro"/>
</dbReference>
<evidence type="ECO:0000256" key="4">
    <source>
        <dbReference type="ARBA" id="ARBA00022833"/>
    </source>
</evidence>
<keyword evidence="4" id="KW-0862">Zinc</keyword>
<dbReference type="PANTHER" id="PTHR46481">
    <property type="entry name" value="ZINC FINGER BED DOMAIN-CONTAINING PROTEIN 4"/>
    <property type="match status" value="1"/>
</dbReference>
<dbReference type="PANTHER" id="PTHR46481:SF10">
    <property type="entry name" value="ZINC FINGER BED DOMAIN-CONTAINING PROTEIN 39"/>
    <property type="match status" value="1"/>
</dbReference>
<keyword evidence="8" id="KW-1185">Reference proteome</keyword>
<evidence type="ECO:0000256" key="5">
    <source>
        <dbReference type="ARBA" id="ARBA00023242"/>
    </source>
</evidence>
<organism evidence="7 8">
    <name type="scientific">Daucus carota subsp. sativus</name>
    <name type="common">Carrot</name>
    <dbReference type="NCBI Taxonomy" id="79200"/>
    <lineage>
        <taxon>Eukaryota</taxon>
        <taxon>Viridiplantae</taxon>
        <taxon>Streptophyta</taxon>
        <taxon>Embryophyta</taxon>
        <taxon>Tracheophyta</taxon>
        <taxon>Spermatophyta</taxon>
        <taxon>Magnoliopsida</taxon>
        <taxon>eudicotyledons</taxon>
        <taxon>Gunneridae</taxon>
        <taxon>Pentapetalae</taxon>
        <taxon>asterids</taxon>
        <taxon>campanulids</taxon>
        <taxon>Apiales</taxon>
        <taxon>Apiaceae</taxon>
        <taxon>Apioideae</taxon>
        <taxon>Scandiceae</taxon>
        <taxon>Daucinae</taxon>
        <taxon>Daucus</taxon>
        <taxon>Daucus sect. Daucus</taxon>
    </lineage>
</organism>
<dbReference type="InterPro" id="IPR008906">
    <property type="entry name" value="HATC_C_dom"/>
</dbReference>
<keyword evidence="5" id="KW-0539">Nucleus</keyword>
<proteinExistence type="predicted"/>
<accession>A0AAF0X4Y1</accession>
<dbReference type="GO" id="GO:0005634">
    <property type="term" value="C:nucleus"/>
    <property type="evidence" value="ECO:0007669"/>
    <property type="project" value="UniProtKB-SubCell"/>
</dbReference>
<dbReference type="Pfam" id="PF05699">
    <property type="entry name" value="Dimer_Tnp_hAT"/>
    <property type="match status" value="1"/>
</dbReference>
<evidence type="ECO:0000256" key="2">
    <source>
        <dbReference type="ARBA" id="ARBA00022723"/>
    </source>
</evidence>